<evidence type="ECO:0000256" key="1">
    <source>
        <dbReference type="SAM" id="MobiDB-lite"/>
    </source>
</evidence>
<evidence type="ECO:0000313" key="4">
    <source>
        <dbReference type="Proteomes" id="UP000821837"/>
    </source>
</evidence>
<feature type="compositionally biased region" description="Polar residues" evidence="1">
    <location>
        <begin position="1"/>
        <end position="11"/>
    </location>
</feature>
<keyword evidence="2" id="KW-0812">Transmembrane</keyword>
<proteinExistence type="predicted"/>
<keyword evidence="4" id="KW-1185">Reference proteome</keyword>
<dbReference type="EMBL" id="JABSTV010001245">
    <property type="protein sequence ID" value="KAH7984739.1"/>
    <property type="molecule type" value="Genomic_DNA"/>
</dbReference>
<organism evidence="3 4">
    <name type="scientific">Rhipicephalus sanguineus</name>
    <name type="common">Brown dog tick</name>
    <name type="synonym">Ixodes sanguineus</name>
    <dbReference type="NCBI Taxonomy" id="34632"/>
    <lineage>
        <taxon>Eukaryota</taxon>
        <taxon>Metazoa</taxon>
        <taxon>Ecdysozoa</taxon>
        <taxon>Arthropoda</taxon>
        <taxon>Chelicerata</taxon>
        <taxon>Arachnida</taxon>
        <taxon>Acari</taxon>
        <taxon>Parasitiformes</taxon>
        <taxon>Ixodida</taxon>
        <taxon>Ixodoidea</taxon>
        <taxon>Ixodidae</taxon>
        <taxon>Rhipicephalinae</taxon>
        <taxon>Rhipicephalus</taxon>
        <taxon>Rhipicephalus</taxon>
    </lineage>
</organism>
<sequence length="74" mass="8278">MTPFYQGTPTLVHQPHLNHVGPSAPHRRKSAPDPLSSNFEFPEDLAFAVAFYTAVNNNATVVVIANFLRVWEFP</sequence>
<feature type="transmembrane region" description="Helical" evidence="2">
    <location>
        <begin position="45"/>
        <end position="68"/>
    </location>
</feature>
<reference evidence="3" key="1">
    <citation type="journal article" date="2020" name="Cell">
        <title>Large-Scale Comparative Analyses of Tick Genomes Elucidate Their Genetic Diversity and Vector Capacities.</title>
        <authorList>
            <consortium name="Tick Genome and Microbiome Consortium (TIGMIC)"/>
            <person name="Jia N."/>
            <person name="Wang J."/>
            <person name="Shi W."/>
            <person name="Du L."/>
            <person name="Sun Y."/>
            <person name="Zhan W."/>
            <person name="Jiang J.F."/>
            <person name="Wang Q."/>
            <person name="Zhang B."/>
            <person name="Ji P."/>
            <person name="Bell-Sakyi L."/>
            <person name="Cui X.M."/>
            <person name="Yuan T.T."/>
            <person name="Jiang B.G."/>
            <person name="Yang W.F."/>
            <person name="Lam T.T."/>
            <person name="Chang Q.C."/>
            <person name="Ding S.J."/>
            <person name="Wang X.J."/>
            <person name="Zhu J.G."/>
            <person name="Ruan X.D."/>
            <person name="Zhao L."/>
            <person name="Wei J.T."/>
            <person name="Ye R.Z."/>
            <person name="Que T.C."/>
            <person name="Du C.H."/>
            <person name="Zhou Y.H."/>
            <person name="Cheng J.X."/>
            <person name="Dai P.F."/>
            <person name="Guo W.B."/>
            <person name="Han X.H."/>
            <person name="Huang E.J."/>
            <person name="Li L.F."/>
            <person name="Wei W."/>
            <person name="Gao Y.C."/>
            <person name="Liu J.Z."/>
            <person name="Shao H.Z."/>
            <person name="Wang X."/>
            <person name="Wang C.C."/>
            <person name="Yang T.C."/>
            <person name="Huo Q.B."/>
            <person name="Li W."/>
            <person name="Chen H.Y."/>
            <person name="Chen S.E."/>
            <person name="Zhou L.G."/>
            <person name="Ni X.B."/>
            <person name="Tian J.H."/>
            <person name="Sheng Y."/>
            <person name="Liu T."/>
            <person name="Pan Y.S."/>
            <person name="Xia L.Y."/>
            <person name="Li J."/>
            <person name="Zhao F."/>
            <person name="Cao W.C."/>
        </authorList>
    </citation>
    <scope>NUCLEOTIDE SEQUENCE</scope>
    <source>
        <strain evidence="3">Rsan-2018</strain>
    </source>
</reference>
<evidence type="ECO:0000256" key="2">
    <source>
        <dbReference type="SAM" id="Phobius"/>
    </source>
</evidence>
<dbReference type="AlphaFoldDB" id="A0A9D4TC90"/>
<accession>A0A9D4TC90</accession>
<name>A0A9D4TC90_RHISA</name>
<evidence type="ECO:0000313" key="3">
    <source>
        <dbReference type="EMBL" id="KAH7984739.1"/>
    </source>
</evidence>
<reference evidence="3" key="2">
    <citation type="submission" date="2021-09" db="EMBL/GenBank/DDBJ databases">
        <authorList>
            <person name="Jia N."/>
            <person name="Wang J."/>
            <person name="Shi W."/>
            <person name="Du L."/>
            <person name="Sun Y."/>
            <person name="Zhan W."/>
            <person name="Jiang J."/>
            <person name="Wang Q."/>
            <person name="Zhang B."/>
            <person name="Ji P."/>
            <person name="Sakyi L.B."/>
            <person name="Cui X."/>
            <person name="Yuan T."/>
            <person name="Jiang B."/>
            <person name="Yang W."/>
            <person name="Lam T.T.-Y."/>
            <person name="Chang Q."/>
            <person name="Ding S."/>
            <person name="Wang X."/>
            <person name="Zhu J."/>
            <person name="Ruan X."/>
            <person name="Zhao L."/>
            <person name="Wei J."/>
            <person name="Que T."/>
            <person name="Du C."/>
            <person name="Cheng J."/>
            <person name="Dai P."/>
            <person name="Han X."/>
            <person name="Huang E."/>
            <person name="Gao Y."/>
            <person name="Liu J."/>
            <person name="Shao H."/>
            <person name="Ye R."/>
            <person name="Li L."/>
            <person name="Wei W."/>
            <person name="Wang X."/>
            <person name="Wang C."/>
            <person name="Huo Q."/>
            <person name="Li W."/>
            <person name="Guo W."/>
            <person name="Chen H."/>
            <person name="Chen S."/>
            <person name="Zhou L."/>
            <person name="Zhou L."/>
            <person name="Ni X."/>
            <person name="Tian J."/>
            <person name="Zhou Y."/>
            <person name="Sheng Y."/>
            <person name="Liu T."/>
            <person name="Pan Y."/>
            <person name="Xia L."/>
            <person name="Li J."/>
            <person name="Zhao F."/>
            <person name="Cao W."/>
        </authorList>
    </citation>
    <scope>NUCLEOTIDE SEQUENCE</scope>
    <source>
        <strain evidence="3">Rsan-2018</strain>
        <tissue evidence="3">Larvae</tissue>
    </source>
</reference>
<comment type="caution">
    <text evidence="3">The sequence shown here is derived from an EMBL/GenBank/DDBJ whole genome shotgun (WGS) entry which is preliminary data.</text>
</comment>
<gene>
    <name evidence="3" type="ORF">HPB52_023697</name>
</gene>
<dbReference type="Proteomes" id="UP000821837">
    <property type="component" value="Chromosome 1"/>
</dbReference>
<keyword evidence="2" id="KW-0472">Membrane</keyword>
<feature type="region of interest" description="Disordered" evidence="1">
    <location>
        <begin position="1"/>
        <end position="35"/>
    </location>
</feature>
<keyword evidence="2" id="KW-1133">Transmembrane helix</keyword>
<protein>
    <submittedName>
        <fullName evidence="3">Uncharacterized protein</fullName>
    </submittedName>
</protein>